<dbReference type="AlphaFoldDB" id="A0A9E2BHY3"/>
<comment type="caution">
    <text evidence="1">The sequence shown here is derived from an EMBL/GenBank/DDBJ whole genome shotgun (WGS) entry which is preliminary data.</text>
</comment>
<proteinExistence type="predicted"/>
<sequence>MMALVMEKVNRYQKRLIERLSKEERKMYLERVTDDKANGFYERDLLTTLGPIEDLRVPLNQKWRILSYPSPSRRRA</sequence>
<dbReference type="EMBL" id="QLTW01000200">
    <property type="protein sequence ID" value="MBT9145862.1"/>
    <property type="molecule type" value="Genomic_DNA"/>
</dbReference>
<protein>
    <submittedName>
        <fullName evidence="1">Uncharacterized protein</fullName>
    </submittedName>
</protein>
<name>A0A9E2BHY3_PSYF1</name>
<organism evidence="1 2">
    <name type="scientific">Psychracetigena formicireducens</name>
    <dbReference type="NCBI Taxonomy" id="2986056"/>
    <lineage>
        <taxon>Bacteria</taxon>
        <taxon>Bacillati</taxon>
        <taxon>Candidatus Lithacetigenota</taxon>
        <taxon>Candidatus Psychracetigena</taxon>
    </lineage>
</organism>
<dbReference type="Proteomes" id="UP000811545">
    <property type="component" value="Unassembled WGS sequence"/>
</dbReference>
<reference evidence="1 2" key="1">
    <citation type="journal article" date="2021" name="bioRxiv">
        <title>Unique metabolic strategies in Hadean analogues reveal hints for primordial physiology.</title>
        <authorList>
            <person name="Nobu M.K."/>
            <person name="Nakai R."/>
            <person name="Tamazawa S."/>
            <person name="Mori H."/>
            <person name="Toyoda A."/>
            <person name="Ijiri A."/>
            <person name="Suzuki S."/>
            <person name="Kurokawa K."/>
            <person name="Kamagata Y."/>
            <person name="Tamaki H."/>
        </authorList>
    </citation>
    <scope>NUCLEOTIDE SEQUENCE [LARGE SCALE GENOMIC DNA]</scope>
    <source>
        <strain evidence="1">BS525</strain>
    </source>
</reference>
<gene>
    <name evidence="1" type="ORF">DDT42_01739</name>
</gene>
<evidence type="ECO:0000313" key="1">
    <source>
        <dbReference type="EMBL" id="MBT9145862.1"/>
    </source>
</evidence>
<evidence type="ECO:0000313" key="2">
    <source>
        <dbReference type="Proteomes" id="UP000811545"/>
    </source>
</evidence>
<accession>A0A9E2BHY3</accession>